<evidence type="ECO:0000313" key="2">
    <source>
        <dbReference type="Proteomes" id="UP001150924"/>
    </source>
</evidence>
<reference evidence="1" key="1">
    <citation type="submission" date="2022-11" db="EMBL/GenBank/DDBJ databases">
        <title>Minimal conservation of predation-associated metabolite biosynthetic gene clusters underscores biosynthetic potential of Myxococcota including descriptions for ten novel species: Archangium lansinium sp. nov., Myxococcus landrumus sp. nov., Nannocystis bai.</title>
        <authorList>
            <person name="Ahearne A."/>
            <person name="Stevens C."/>
            <person name="Phillips K."/>
        </authorList>
    </citation>
    <scope>NUCLEOTIDE SEQUENCE</scope>
    <source>
        <strain evidence="1">Na p29</strain>
    </source>
</reference>
<comment type="caution">
    <text evidence="1">The sequence shown here is derived from an EMBL/GenBank/DDBJ whole genome shotgun (WGS) entry which is preliminary data.</text>
</comment>
<evidence type="ECO:0000313" key="1">
    <source>
        <dbReference type="EMBL" id="MCY1013729.1"/>
    </source>
</evidence>
<dbReference type="Proteomes" id="UP001150924">
    <property type="component" value="Unassembled WGS sequence"/>
</dbReference>
<keyword evidence="2" id="KW-1185">Reference proteome</keyword>
<protein>
    <submittedName>
        <fullName evidence="1">Uncharacterized protein</fullName>
    </submittedName>
</protein>
<organism evidence="1 2">
    <name type="scientific">Nannocystis pusilla</name>
    <dbReference type="NCBI Taxonomy" id="889268"/>
    <lineage>
        <taxon>Bacteria</taxon>
        <taxon>Pseudomonadati</taxon>
        <taxon>Myxococcota</taxon>
        <taxon>Polyangia</taxon>
        <taxon>Nannocystales</taxon>
        <taxon>Nannocystaceae</taxon>
        <taxon>Nannocystis</taxon>
    </lineage>
</organism>
<name>A0A9X3F0D9_9BACT</name>
<proteinExistence type="predicted"/>
<dbReference type="RefSeq" id="WP_267777839.1">
    <property type="nucleotide sequence ID" value="NZ_JAPNKE010000002.1"/>
</dbReference>
<gene>
    <name evidence="1" type="ORF">OV079_51035</name>
</gene>
<accession>A0A9X3F0D9</accession>
<dbReference type="AlphaFoldDB" id="A0A9X3F0D9"/>
<sequence length="142" mass="14727">MRCHAHPPFKVGEIRGYSVSASVFGFTASRDETELEAGCSAGHLTIALVEADGSEVNVTFRRRAGESFALEILGQYPEIGTLARTALIDASAEPMTGSLNFAAAVGDGLVFVEFGLAGEVLAAGGAAPGEDGQRVNALSRRL</sequence>
<dbReference type="EMBL" id="JAPNKE010000002">
    <property type="protein sequence ID" value="MCY1013729.1"/>
    <property type="molecule type" value="Genomic_DNA"/>
</dbReference>